<dbReference type="Gene3D" id="3.40.850.10">
    <property type="entry name" value="Kinesin motor domain"/>
    <property type="match status" value="1"/>
</dbReference>
<dbReference type="PROSITE" id="PS00411">
    <property type="entry name" value="KINESIN_MOTOR_1"/>
    <property type="match status" value="1"/>
</dbReference>
<dbReference type="GO" id="GO:0003777">
    <property type="term" value="F:microtubule motor activity"/>
    <property type="evidence" value="ECO:0007669"/>
    <property type="project" value="InterPro"/>
</dbReference>
<feature type="compositionally biased region" description="Polar residues" evidence="8">
    <location>
        <begin position="979"/>
        <end position="1006"/>
    </location>
</feature>
<dbReference type="GO" id="GO:0007018">
    <property type="term" value="P:microtubule-based movement"/>
    <property type="evidence" value="ECO:0007669"/>
    <property type="project" value="InterPro"/>
</dbReference>
<dbReference type="InterPro" id="IPR001752">
    <property type="entry name" value="Kinesin_motor_dom"/>
</dbReference>
<feature type="region of interest" description="Disordered" evidence="8">
    <location>
        <begin position="822"/>
        <end position="842"/>
    </location>
</feature>
<feature type="compositionally biased region" description="Low complexity" evidence="8">
    <location>
        <begin position="1054"/>
        <end position="1066"/>
    </location>
</feature>
<dbReference type="GO" id="GO:0007052">
    <property type="term" value="P:mitotic spindle organization"/>
    <property type="evidence" value="ECO:0007669"/>
    <property type="project" value="TreeGrafter"/>
</dbReference>
<feature type="coiled-coil region" evidence="7">
    <location>
        <begin position="1845"/>
        <end position="1969"/>
    </location>
</feature>
<evidence type="ECO:0000259" key="9">
    <source>
        <dbReference type="PROSITE" id="PS50067"/>
    </source>
</evidence>
<feature type="region of interest" description="Disordered" evidence="8">
    <location>
        <begin position="954"/>
        <end position="1142"/>
    </location>
</feature>
<sequence length="1977" mass="213051">MSAYRGGPRVSSIGSPGPLRATSPSPNDVSNGSNGNAGAASSSNSSSTSVKVAVRVRPLNPHDAATIPPRWQRSVLAPISSNSVQVEASSGPPPSGDAAGPPAAGAAHKRQQFTYDRVLGPHEGQEDVYAAVQPMVSRFLEGFNVTVLAYGQTSSGKSYTMGTSAADVDFESLVAGRRPDPQVGIIPRAVAEVFTQMKQMQARNNGVQFTAKVSFIEIYNEELIDLLNETEGDMRPLVQIREDKAGHILWSGLREPKVQGVTDVMNLLLQGSSIRRTNETDMNAQSSRSHAIFSLTLTQQKFVGSGPAPPPSAFNVGGAGSASGRTTPGAGGRTTPTGRPSMSGLPRPTSMLPQPRSHTPSALSGRASSASLRPASVQGRSASPAVGASGNASSNVFSTTDTTQDGDWVTITSKFHFVDLAGSERLKRTAALGERAKEGISINAGLHALGNVISALGDPVKAKRTTHIPYRDSKLTRLLQDSLGGNAVTMMIACVAPTEYNVGETINTLQYANRARNIKNKAERNEVEVGWDDVEHLRATVLRLRKQVAVLRGFKGGEADAASLQAMDSEILQWQGKYTEASQRVSQLTADLTKLQQATKGKKAAGDDDADFLAAAEPIIVEYEKTLDALEGRLNLMKAALSHSEDIINEQEGRISDQEERMLNAEQQLESRESTIVELQARLAKVQDRESTAEGYARDLETRLQTLDSKGDSASEQSAELRREVSRLREAEGKQEIYIKELEDRLAKADASSATLAAQVERLEHDVQRRDEAYKELQERLEMLDNGDQTKALVEDYQRSEQSNLELRAQLEELKDERDAAVKERGKLHDAAAAHELHRGDLEDRIRELEAKSVPASSTDDSSTSRDAALGAAGGIVAGAGAGALAATAHNGSNGTDDALQAELESLRRQVEASRNEEMQAKAQVEAINAKYQETLTEMHTLNLQLSEAKLMGGSTGMTPKLKNAEFGTEPEEELEELANTSSPSTSKRGSLQMTRRMSGQLTSPVRNVGERERTSSNADEQRRLQRRSSGSFFGYNPQQGGLDSPSRRERPRSLSQQSLSQELLPALSGGHRPLSLSTSVGVPALSTPSQAPAPGATTSSNAAGDSSLLSPSRSSTAIARSLSAGPSTPTTPTASSDRNKINMLEKGILSLQEALKKRDAEIAQLEATFRENSNNSQTLRAPLANINTAAPTPASERDEFIDAVSPSTSQSHLSVYDTPGPPTPSGDATLTAASPLTPLSEGEFETVKQLIAESQAQHGGDVDGNYASRLDSLIRSMARKEQGHRERSESLAAHLQAEQAQREAAEKRAQELAREIEELHSRSKSTDREPGLSTPKASTRASAADQELVTEELQQLRRDLESVRGELTQREKAFEIQLQSVRNEQAEALTRAGDKGDSDKDRQHSEALARLVAEHQAATAQAMEEHQASIDALIAGHSKNMESRDASHATAKGKLDEANAALEALRNDHAATLEAIQGEHARKTASLLAEKDEAHQVLVDSYESRLAELGQHHDDELVRLHDEHESTLSNHKTEAAAALASATAAAAATAAVNTSGEDDEVEQLKNTHEKAISELQSRLDADRQQALADAHAAYTNEKQRVADEHEARIADLQRQHTQSMDQVTKRLSTFRDVHGEMVDVDALRLDLSETSDALVTLEDALTSVTSERDELAAQVQKLEAAHNSDARAEAESLRRELENHKLSVANLKTELLRAKSEIQQLSEERIDGGRTSRDGHVETGGNAGHFPSSMGGTINGGSFRGSKGALPPPTPPPSMPVPPTPSGQRASLGARASLSSLMTRSDSPDQARSSGTTSGGGHGGPSLSRSSSATSMYTQTNSINGMTNSDAKKLLAEQSEELKSLAKQLAHCEADLQANIDLVSTLEAALNDSERNLRKSRVQLTEVGRERDRYSSQADDLRQQLQAAQKEVDSVRNSVILEKQEFEQKISKLHKEKAAKELEARMEEMNRRKSSRFLCM</sequence>
<feature type="compositionally biased region" description="Basic and acidic residues" evidence="8">
    <location>
        <begin position="1280"/>
        <end position="1290"/>
    </location>
</feature>
<evidence type="ECO:0000313" key="11">
    <source>
        <dbReference type="Proteomes" id="UP000245884"/>
    </source>
</evidence>
<gene>
    <name evidence="10" type="ORF">BDZ90DRAFT_235226</name>
</gene>
<evidence type="ECO:0000313" key="10">
    <source>
        <dbReference type="EMBL" id="PWN29997.1"/>
    </source>
</evidence>
<comment type="subcellular location">
    <subcellularLocation>
        <location evidence="1">Cytoplasm</location>
    </subcellularLocation>
</comment>
<dbReference type="Pfam" id="PF00225">
    <property type="entry name" value="Kinesin"/>
    <property type="match status" value="2"/>
</dbReference>
<feature type="region of interest" description="Disordered" evidence="8">
    <location>
        <begin position="707"/>
        <end position="726"/>
    </location>
</feature>
<dbReference type="PANTHER" id="PTHR47969">
    <property type="entry name" value="CHROMOSOME-ASSOCIATED KINESIN KIF4A-RELATED"/>
    <property type="match status" value="1"/>
</dbReference>
<evidence type="ECO:0000256" key="2">
    <source>
        <dbReference type="ARBA" id="ARBA00022490"/>
    </source>
</evidence>
<feature type="domain" description="Kinesin motor" evidence="9">
    <location>
        <begin position="49"/>
        <end position="518"/>
    </location>
</feature>
<feature type="binding site" evidence="6">
    <location>
        <begin position="151"/>
        <end position="158"/>
    </location>
    <ligand>
        <name>ATP</name>
        <dbReference type="ChEBI" id="CHEBI:30616"/>
    </ligand>
</feature>
<dbReference type="GO" id="GO:0008017">
    <property type="term" value="F:microtubule binding"/>
    <property type="evidence" value="ECO:0007669"/>
    <property type="project" value="InterPro"/>
</dbReference>
<comment type="similarity">
    <text evidence="6">Belongs to the TRAFAC class myosin-kinesin ATPase superfamily. Kinesin family.</text>
</comment>
<dbReference type="Gene3D" id="1.10.287.1490">
    <property type="match status" value="1"/>
</dbReference>
<dbReference type="STRING" id="1569628.A0A316UXF5"/>
<feature type="compositionally biased region" description="Basic and acidic residues" evidence="8">
    <location>
        <begin position="1301"/>
        <end position="1331"/>
    </location>
</feature>
<keyword evidence="3 6" id="KW-0547">Nucleotide-binding</keyword>
<evidence type="ECO:0000256" key="7">
    <source>
        <dbReference type="SAM" id="Coils"/>
    </source>
</evidence>
<feature type="compositionally biased region" description="Polar residues" evidence="8">
    <location>
        <begin position="1028"/>
        <end position="1042"/>
    </location>
</feature>
<dbReference type="GO" id="GO:0005737">
    <property type="term" value="C:cytoplasm"/>
    <property type="evidence" value="ECO:0007669"/>
    <property type="project" value="UniProtKB-SubCell"/>
</dbReference>
<organism evidence="10 11">
    <name type="scientific">Jaminaea rosea</name>
    <dbReference type="NCBI Taxonomy" id="1569628"/>
    <lineage>
        <taxon>Eukaryota</taxon>
        <taxon>Fungi</taxon>
        <taxon>Dikarya</taxon>
        <taxon>Basidiomycota</taxon>
        <taxon>Ustilaginomycotina</taxon>
        <taxon>Exobasidiomycetes</taxon>
        <taxon>Microstromatales</taxon>
        <taxon>Microstromatales incertae sedis</taxon>
        <taxon>Jaminaea</taxon>
    </lineage>
</organism>
<keyword evidence="11" id="KW-1185">Reference proteome</keyword>
<dbReference type="GO" id="GO:0005524">
    <property type="term" value="F:ATP binding"/>
    <property type="evidence" value="ECO:0007669"/>
    <property type="project" value="UniProtKB-UniRule"/>
</dbReference>
<feature type="compositionally biased region" description="Low complexity" evidence="8">
    <location>
        <begin position="1107"/>
        <end position="1116"/>
    </location>
</feature>
<feature type="region of interest" description="Disordered" evidence="8">
    <location>
        <begin position="1723"/>
        <end position="1832"/>
    </location>
</feature>
<accession>A0A316UXF5</accession>
<dbReference type="PROSITE" id="PS50067">
    <property type="entry name" value="KINESIN_MOTOR_2"/>
    <property type="match status" value="1"/>
</dbReference>
<evidence type="ECO:0000256" key="3">
    <source>
        <dbReference type="ARBA" id="ARBA00022741"/>
    </source>
</evidence>
<feature type="region of interest" description="Disordered" evidence="8">
    <location>
        <begin position="1205"/>
        <end position="1231"/>
    </location>
</feature>
<feature type="compositionally biased region" description="Pro residues" evidence="8">
    <location>
        <begin position="1767"/>
        <end position="1782"/>
    </location>
</feature>
<dbReference type="SMART" id="SM00129">
    <property type="entry name" value="KISc"/>
    <property type="match status" value="1"/>
</dbReference>
<feature type="compositionally biased region" description="Basic and acidic residues" evidence="8">
    <location>
        <begin position="1009"/>
        <end position="1024"/>
    </location>
</feature>
<dbReference type="OrthoDB" id="3176171at2759"/>
<feature type="coiled-coil region" evidence="7">
    <location>
        <begin position="897"/>
        <end position="931"/>
    </location>
</feature>
<feature type="compositionally biased region" description="Low complexity" evidence="8">
    <location>
        <begin position="322"/>
        <end position="341"/>
    </location>
</feature>
<reference evidence="10 11" key="1">
    <citation type="journal article" date="2018" name="Mol. Biol. Evol.">
        <title>Broad Genomic Sampling Reveals a Smut Pathogenic Ancestry of the Fungal Clade Ustilaginomycotina.</title>
        <authorList>
            <person name="Kijpornyongpan T."/>
            <person name="Mondo S.J."/>
            <person name="Barry K."/>
            <person name="Sandor L."/>
            <person name="Lee J."/>
            <person name="Lipzen A."/>
            <person name="Pangilinan J."/>
            <person name="LaButti K."/>
            <person name="Hainaut M."/>
            <person name="Henrissat B."/>
            <person name="Grigoriev I.V."/>
            <person name="Spatafora J.W."/>
            <person name="Aime M.C."/>
        </authorList>
    </citation>
    <scope>NUCLEOTIDE SEQUENCE [LARGE SCALE GENOMIC DNA]</scope>
    <source>
        <strain evidence="10 11">MCA 5214</strain>
    </source>
</reference>
<feature type="compositionally biased region" description="Low complexity" evidence="8">
    <location>
        <begin position="1822"/>
        <end position="1832"/>
    </location>
</feature>
<feature type="compositionally biased region" description="Low complexity" evidence="8">
    <location>
        <begin position="360"/>
        <end position="376"/>
    </location>
</feature>
<dbReference type="GO" id="GO:0051231">
    <property type="term" value="P:spindle elongation"/>
    <property type="evidence" value="ECO:0007669"/>
    <property type="project" value="TreeGrafter"/>
</dbReference>
<feature type="compositionally biased region" description="Basic and acidic residues" evidence="8">
    <location>
        <begin position="709"/>
        <end position="726"/>
    </location>
</feature>
<keyword evidence="5 7" id="KW-0175">Coiled coil</keyword>
<evidence type="ECO:0000256" key="6">
    <source>
        <dbReference type="PROSITE-ProRule" id="PRU00283"/>
    </source>
</evidence>
<dbReference type="RefSeq" id="XP_025364609.1">
    <property type="nucleotide sequence ID" value="XM_025507256.1"/>
</dbReference>
<feature type="coiled-coil region" evidence="7">
    <location>
        <begin position="1449"/>
        <end position="1476"/>
    </location>
</feature>
<evidence type="ECO:0000256" key="1">
    <source>
        <dbReference type="ARBA" id="ARBA00004496"/>
    </source>
</evidence>
<evidence type="ECO:0000256" key="8">
    <source>
        <dbReference type="SAM" id="MobiDB-lite"/>
    </source>
</evidence>
<dbReference type="GeneID" id="37029079"/>
<dbReference type="InterPro" id="IPR027417">
    <property type="entry name" value="P-loop_NTPase"/>
</dbReference>
<evidence type="ECO:0000256" key="5">
    <source>
        <dbReference type="ARBA" id="ARBA00023054"/>
    </source>
</evidence>
<dbReference type="InterPro" id="IPR019821">
    <property type="entry name" value="Kinesin_motor_CS"/>
</dbReference>
<dbReference type="EMBL" id="KZ819662">
    <property type="protein sequence ID" value="PWN29997.1"/>
    <property type="molecule type" value="Genomic_DNA"/>
</dbReference>
<keyword evidence="6" id="KW-0505">Motor protein</keyword>
<dbReference type="SUPFAM" id="SSF52540">
    <property type="entry name" value="P-loop containing nucleoside triphosphate hydrolases"/>
    <property type="match status" value="1"/>
</dbReference>
<dbReference type="Proteomes" id="UP000245884">
    <property type="component" value="Unassembled WGS sequence"/>
</dbReference>
<feature type="compositionally biased region" description="Polar residues" evidence="8">
    <location>
        <begin position="1076"/>
        <end position="1105"/>
    </location>
</feature>
<feature type="compositionally biased region" description="Polar residues" evidence="8">
    <location>
        <begin position="1799"/>
        <end position="1809"/>
    </location>
</feature>
<dbReference type="InterPro" id="IPR036961">
    <property type="entry name" value="Kinesin_motor_dom_sf"/>
</dbReference>
<name>A0A316UXF5_9BASI</name>
<feature type="compositionally biased region" description="Basic and acidic residues" evidence="8">
    <location>
        <begin position="1723"/>
        <end position="1738"/>
    </location>
</feature>
<evidence type="ECO:0000256" key="4">
    <source>
        <dbReference type="ARBA" id="ARBA00022840"/>
    </source>
</evidence>
<dbReference type="InterPro" id="IPR027640">
    <property type="entry name" value="Kinesin-like_fam"/>
</dbReference>
<dbReference type="GO" id="GO:0005875">
    <property type="term" value="C:microtubule associated complex"/>
    <property type="evidence" value="ECO:0007669"/>
    <property type="project" value="TreeGrafter"/>
</dbReference>
<feature type="region of interest" description="Disordered" evidence="8">
    <location>
        <begin position="82"/>
        <end position="109"/>
    </location>
</feature>
<dbReference type="PANTHER" id="PTHR47969:SF15">
    <property type="entry name" value="CHROMOSOME-ASSOCIATED KINESIN KIF4A-RELATED"/>
    <property type="match status" value="1"/>
</dbReference>
<feature type="coiled-coil region" evidence="7">
    <location>
        <begin position="1566"/>
        <end position="1623"/>
    </location>
</feature>
<dbReference type="PRINTS" id="PR00380">
    <property type="entry name" value="KINESINHEAVY"/>
</dbReference>
<feature type="region of interest" description="Disordered" evidence="8">
    <location>
        <begin position="1"/>
        <end position="67"/>
    </location>
</feature>
<keyword evidence="4 6" id="KW-0067">ATP-binding</keyword>
<feature type="compositionally biased region" description="Low complexity" evidence="8">
    <location>
        <begin position="30"/>
        <end position="47"/>
    </location>
</feature>
<proteinExistence type="inferred from homology"/>
<feature type="region of interest" description="Disordered" evidence="8">
    <location>
        <begin position="302"/>
        <end position="398"/>
    </location>
</feature>
<feature type="compositionally biased region" description="Low complexity" evidence="8">
    <location>
        <begin position="1786"/>
        <end position="1798"/>
    </location>
</feature>
<keyword evidence="2" id="KW-0963">Cytoplasm</keyword>
<dbReference type="SUPFAM" id="SSF57997">
    <property type="entry name" value="Tropomyosin"/>
    <property type="match status" value="1"/>
</dbReference>
<feature type="compositionally biased region" description="Low complexity" evidence="8">
    <location>
        <begin position="1124"/>
        <end position="1137"/>
    </location>
</feature>
<feature type="compositionally biased region" description="Low complexity" evidence="8">
    <location>
        <begin position="96"/>
        <end position="106"/>
    </location>
</feature>
<feature type="region of interest" description="Disordered" evidence="8">
    <location>
        <begin position="1280"/>
        <end position="1348"/>
    </location>
</feature>
<protein>
    <submittedName>
        <fullName evidence="10">Kinesin-domain-containing protein</fullName>
    </submittedName>
</protein>